<dbReference type="Pfam" id="PF13561">
    <property type="entry name" value="adh_short_C2"/>
    <property type="match status" value="1"/>
</dbReference>
<keyword evidence="2" id="KW-0560">Oxidoreductase</keyword>
<dbReference type="RefSeq" id="WP_193908710.1">
    <property type="nucleotide sequence ID" value="NZ_JADEXG010000037.1"/>
</dbReference>
<accession>A0A8J7DC91</accession>
<dbReference type="InterPro" id="IPR002347">
    <property type="entry name" value="SDR_fam"/>
</dbReference>
<keyword evidence="4" id="KW-1185">Reference proteome</keyword>
<dbReference type="InterPro" id="IPR036291">
    <property type="entry name" value="NAD(P)-bd_dom_sf"/>
</dbReference>
<dbReference type="NCBIfam" id="NF005449">
    <property type="entry name" value="PRK07041.1"/>
    <property type="match status" value="1"/>
</dbReference>
<protein>
    <submittedName>
        <fullName evidence="3">SDR family oxidoreductase</fullName>
    </submittedName>
</protein>
<sequence length="236" mass="24963">MTLNNKKVVVIGGSSGIGFAIAKSVAAMGASVVIAGRSAKKLEAALAEIEQDVLIYPVDLTQEDSVRDFFEREGEIDYLIISGSSVRSDAFYELALADAMQSMDSKFWGPYRAVKAAQMADDGAILLFSGVLSRRPAPGMAIVSEINAAVEGLGKALAVELAPIRVNVISPGLVKTPAYSGMPDDQREAMYQNTAQSLPARRVGEPQDIAEIAIQILTNPYVTGTVIDIDGGSLLV</sequence>
<name>A0A8J7DC91_9CYAN</name>
<dbReference type="InterPro" id="IPR051122">
    <property type="entry name" value="SDR_DHRS6-like"/>
</dbReference>
<dbReference type="PRINTS" id="PR00081">
    <property type="entry name" value="GDHRDH"/>
</dbReference>
<gene>
    <name evidence="3" type="ORF">IQ241_15345</name>
</gene>
<evidence type="ECO:0000256" key="2">
    <source>
        <dbReference type="ARBA" id="ARBA00023002"/>
    </source>
</evidence>
<reference evidence="3" key="1">
    <citation type="submission" date="2020-10" db="EMBL/GenBank/DDBJ databases">
        <authorList>
            <person name="Castelo-Branco R."/>
            <person name="Eusebio N."/>
            <person name="Adriana R."/>
            <person name="Vieira A."/>
            <person name="Brugerolle De Fraissinette N."/>
            <person name="Rezende De Castro R."/>
            <person name="Schneider M.P."/>
            <person name="Vasconcelos V."/>
            <person name="Leao P.N."/>
        </authorList>
    </citation>
    <scope>NUCLEOTIDE SEQUENCE</scope>
    <source>
        <strain evidence="3">LEGE 07310</strain>
    </source>
</reference>
<dbReference type="GO" id="GO:0016491">
    <property type="term" value="F:oxidoreductase activity"/>
    <property type="evidence" value="ECO:0007669"/>
    <property type="project" value="UniProtKB-KW"/>
</dbReference>
<dbReference type="Gene3D" id="3.40.50.720">
    <property type="entry name" value="NAD(P)-binding Rossmann-like Domain"/>
    <property type="match status" value="1"/>
</dbReference>
<dbReference type="Proteomes" id="UP000636505">
    <property type="component" value="Unassembled WGS sequence"/>
</dbReference>
<comment type="similarity">
    <text evidence="1">Belongs to the short-chain dehydrogenases/reductases (SDR) family.</text>
</comment>
<dbReference type="PANTHER" id="PTHR43477">
    <property type="entry name" value="DIHYDROANTICAPSIN 7-DEHYDROGENASE"/>
    <property type="match status" value="1"/>
</dbReference>
<evidence type="ECO:0000313" key="3">
    <source>
        <dbReference type="EMBL" id="MBE9078652.1"/>
    </source>
</evidence>
<dbReference type="EMBL" id="JADEXG010000037">
    <property type="protein sequence ID" value="MBE9078652.1"/>
    <property type="molecule type" value="Genomic_DNA"/>
</dbReference>
<comment type="caution">
    <text evidence="3">The sequence shown here is derived from an EMBL/GenBank/DDBJ whole genome shotgun (WGS) entry which is preliminary data.</text>
</comment>
<dbReference type="SUPFAM" id="SSF51735">
    <property type="entry name" value="NAD(P)-binding Rossmann-fold domains"/>
    <property type="match status" value="1"/>
</dbReference>
<dbReference type="CDD" id="cd05233">
    <property type="entry name" value="SDR_c"/>
    <property type="match status" value="1"/>
</dbReference>
<dbReference type="PANTHER" id="PTHR43477:SF1">
    <property type="entry name" value="DIHYDROANTICAPSIN 7-DEHYDROGENASE"/>
    <property type="match status" value="1"/>
</dbReference>
<dbReference type="AlphaFoldDB" id="A0A8J7DC91"/>
<proteinExistence type="inferred from homology"/>
<evidence type="ECO:0000256" key="1">
    <source>
        <dbReference type="ARBA" id="ARBA00006484"/>
    </source>
</evidence>
<evidence type="ECO:0000313" key="4">
    <source>
        <dbReference type="Proteomes" id="UP000636505"/>
    </source>
</evidence>
<organism evidence="3 4">
    <name type="scientific">Vasconcelosia minhoensis LEGE 07310</name>
    <dbReference type="NCBI Taxonomy" id="915328"/>
    <lineage>
        <taxon>Bacteria</taxon>
        <taxon>Bacillati</taxon>
        <taxon>Cyanobacteriota</taxon>
        <taxon>Cyanophyceae</taxon>
        <taxon>Nodosilineales</taxon>
        <taxon>Cymatolegaceae</taxon>
        <taxon>Vasconcelosia</taxon>
        <taxon>Vasconcelosia minhoensis</taxon>
    </lineage>
</organism>